<dbReference type="AlphaFoldDB" id="A0A6S7HGG1"/>
<gene>
    <name evidence="1" type="ORF">PACLA_8A083943</name>
</gene>
<comment type="caution">
    <text evidence="1">The sequence shown here is derived from an EMBL/GenBank/DDBJ whole genome shotgun (WGS) entry which is preliminary data.</text>
</comment>
<keyword evidence="2" id="KW-1185">Reference proteome</keyword>
<sequence length="247" mass="27828">MRTRKKLTADEESCFKKAVADLPRDENLSVTSIMAALNNGSFYMSCQSATEFTKQQIRDKTRGDGNRLYRTCSKLLCGIEDLCGLLRDLTSIELFNNQEFYAFHPYVKEKSHVFQADNTAFSATASDSALGDGYNRKDPSSRVTVVKREAIRNTTGGTYASLMCVFDLSTGMGVISFQNGTIWPRLFHNNIKTKLVQEAKLILMWITHGIHILPGMSKDFQPNHFVPLVEFITKSAEKKKLPQQLPI</sequence>
<protein>
    <submittedName>
        <fullName evidence="1">Uncharacterized protein</fullName>
    </submittedName>
</protein>
<dbReference type="Proteomes" id="UP001152795">
    <property type="component" value="Unassembled WGS sequence"/>
</dbReference>
<accession>A0A6S7HGG1</accession>
<dbReference type="OrthoDB" id="10043303at2759"/>
<proteinExistence type="predicted"/>
<reference evidence="1" key="1">
    <citation type="submission" date="2020-04" db="EMBL/GenBank/DDBJ databases">
        <authorList>
            <person name="Alioto T."/>
            <person name="Alioto T."/>
            <person name="Gomez Garrido J."/>
        </authorList>
    </citation>
    <scope>NUCLEOTIDE SEQUENCE</scope>
    <source>
        <strain evidence="1">A484AB</strain>
    </source>
</reference>
<evidence type="ECO:0000313" key="2">
    <source>
        <dbReference type="Proteomes" id="UP001152795"/>
    </source>
</evidence>
<dbReference type="EMBL" id="CACRXK020005077">
    <property type="protein sequence ID" value="CAB4005035.1"/>
    <property type="molecule type" value="Genomic_DNA"/>
</dbReference>
<evidence type="ECO:0000313" key="1">
    <source>
        <dbReference type="EMBL" id="CAB4005035.1"/>
    </source>
</evidence>
<name>A0A6S7HGG1_PARCT</name>
<organism evidence="1 2">
    <name type="scientific">Paramuricea clavata</name>
    <name type="common">Red gorgonian</name>
    <name type="synonym">Violescent sea-whip</name>
    <dbReference type="NCBI Taxonomy" id="317549"/>
    <lineage>
        <taxon>Eukaryota</taxon>
        <taxon>Metazoa</taxon>
        <taxon>Cnidaria</taxon>
        <taxon>Anthozoa</taxon>
        <taxon>Octocorallia</taxon>
        <taxon>Malacalcyonacea</taxon>
        <taxon>Plexauridae</taxon>
        <taxon>Paramuricea</taxon>
    </lineage>
</organism>